<feature type="region of interest" description="Disordered" evidence="1">
    <location>
        <begin position="55"/>
        <end position="88"/>
    </location>
</feature>
<feature type="region of interest" description="Disordered" evidence="1">
    <location>
        <begin position="101"/>
        <end position="128"/>
    </location>
</feature>
<feature type="non-terminal residue" evidence="2">
    <location>
        <position position="205"/>
    </location>
</feature>
<feature type="compositionally biased region" description="Low complexity" evidence="1">
    <location>
        <begin position="102"/>
        <end position="112"/>
    </location>
</feature>
<dbReference type="Proteomes" id="UP000654075">
    <property type="component" value="Unassembled WGS sequence"/>
</dbReference>
<dbReference type="AlphaFoldDB" id="A0A813EBP3"/>
<reference evidence="2" key="1">
    <citation type="submission" date="2021-02" db="EMBL/GenBank/DDBJ databases">
        <authorList>
            <person name="Dougan E. K."/>
            <person name="Rhodes N."/>
            <person name="Thang M."/>
            <person name="Chan C."/>
        </authorList>
    </citation>
    <scope>NUCLEOTIDE SEQUENCE</scope>
</reference>
<accession>A0A813EBP3</accession>
<evidence type="ECO:0000313" key="2">
    <source>
        <dbReference type="EMBL" id="CAE8597922.1"/>
    </source>
</evidence>
<proteinExistence type="predicted"/>
<comment type="caution">
    <text evidence="2">The sequence shown here is derived from an EMBL/GenBank/DDBJ whole genome shotgun (WGS) entry which is preliminary data.</text>
</comment>
<evidence type="ECO:0000256" key="1">
    <source>
        <dbReference type="SAM" id="MobiDB-lite"/>
    </source>
</evidence>
<organism evidence="2 3">
    <name type="scientific">Polarella glacialis</name>
    <name type="common">Dinoflagellate</name>
    <dbReference type="NCBI Taxonomy" id="89957"/>
    <lineage>
        <taxon>Eukaryota</taxon>
        <taxon>Sar</taxon>
        <taxon>Alveolata</taxon>
        <taxon>Dinophyceae</taxon>
        <taxon>Suessiales</taxon>
        <taxon>Suessiaceae</taxon>
        <taxon>Polarella</taxon>
    </lineage>
</organism>
<evidence type="ECO:0000313" key="3">
    <source>
        <dbReference type="Proteomes" id="UP000654075"/>
    </source>
</evidence>
<gene>
    <name evidence="2" type="ORF">PGLA1383_LOCUS16343</name>
</gene>
<name>A0A813EBP3_POLGL</name>
<sequence>AAFQLARKIASSGARLVVAVQPQLCDMRLTDEAAGLDRCSRTGTMNVDRHVSKVKQSTAEKKEAATSAETVAAPVIRGPKGPGSKAKRSALFDGVWQEDSAEAAPAEASTSPQPFPPSTGSLRPVRVQPTPSGGLGACAQCGSRGVEGTVYGGCLYCDHCWRLLRLEKTDAPGQDLICARCGDGRDLAKSGDSFACGVCGPQAGL</sequence>
<dbReference type="EMBL" id="CAJNNV010009894">
    <property type="protein sequence ID" value="CAE8597922.1"/>
    <property type="molecule type" value="Genomic_DNA"/>
</dbReference>
<feature type="non-terminal residue" evidence="2">
    <location>
        <position position="1"/>
    </location>
</feature>
<keyword evidence="3" id="KW-1185">Reference proteome</keyword>
<protein>
    <submittedName>
        <fullName evidence="2">Uncharacterized protein</fullName>
    </submittedName>
</protein>